<gene>
    <name evidence="5" type="ORF">TRIADDRAFT_27944</name>
</gene>
<evidence type="ECO:0008006" key="7">
    <source>
        <dbReference type="Google" id="ProtNLM"/>
    </source>
</evidence>
<organism evidence="5 6">
    <name type="scientific">Trichoplax adhaerens</name>
    <name type="common">Trichoplax reptans</name>
    <dbReference type="NCBI Taxonomy" id="10228"/>
    <lineage>
        <taxon>Eukaryota</taxon>
        <taxon>Metazoa</taxon>
        <taxon>Placozoa</taxon>
        <taxon>Uniplacotomia</taxon>
        <taxon>Trichoplacea</taxon>
        <taxon>Trichoplacidae</taxon>
        <taxon>Trichoplax</taxon>
    </lineage>
</organism>
<dbReference type="OMA" id="LMCKHAD"/>
<dbReference type="FunCoup" id="B3S1T5">
    <property type="interactions" value="572"/>
</dbReference>
<dbReference type="SUPFAM" id="SSF49785">
    <property type="entry name" value="Galactose-binding domain-like"/>
    <property type="match status" value="1"/>
</dbReference>
<dbReference type="SMART" id="SM01337">
    <property type="entry name" value="APC10"/>
    <property type="match status" value="1"/>
</dbReference>
<dbReference type="KEGG" id="tad:TRIADDRAFT_27944"/>
<dbReference type="Gene3D" id="3.30.2410.10">
    <property type="entry name" value="Hect, E3 ligase catalytic domain"/>
    <property type="match status" value="1"/>
</dbReference>
<keyword evidence="1 2" id="KW-0833">Ubl conjugation pathway</keyword>
<dbReference type="Gene3D" id="2.60.120.260">
    <property type="entry name" value="Galactose-binding domain-like"/>
    <property type="match status" value="1"/>
</dbReference>
<dbReference type="InterPro" id="IPR000569">
    <property type="entry name" value="HECT_dom"/>
</dbReference>
<dbReference type="Pfam" id="PF03256">
    <property type="entry name" value="ANAPC10"/>
    <property type="match status" value="1"/>
</dbReference>
<dbReference type="PROSITE" id="PS51284">
    <property type="entry name" value="DOC"/>
    <property type="match status" value="1"/>
</dbReference>
<dbReference type="Gene3D" id="3.90.1750.10">
    <property type="entry name" value="Hect, E3 ligase catalytic domains"/>
    <property type="match status" value="1"/>
</dbReference>
<name>B3S1T5_TRIAD</name>
<keyword evidence="6" id="KW-1185">Reference proteome</keyword>
<dbReference type="STRING" id="10228.B3S1T5"/>
<dbReference type="AlphaFoldDB" id="B3S1T5"/>
<sequence>RWEIAVENAYSLQLLYPFTLPPSDVELEHKLSIPPKNWKLEHNKLLATYLSENMDNGNTAYGNLKDYVESIAVSSMEEDKDALTDGNQSSYWESDGSQGCHWIRLRIKKGVIIKCLLVTVDPNDDNYMPHLIEVKGGDHDDMRKMAEVLMDCTKMSDVTILQDMAEYLPEIEIRIKECKDEGIDTRIHGIKIITSSDISSSLTIDLLKNKKIERFPLLANFNPEALYYRSMAILRFNELFDSVINLVIPDWSEECTNICNFKAVRQILQLSKRRLALIERLLRDSQTKCVPEPIPKVYLDRRLASEHKSDTSRDPTAENALFNQLYNELRPENCRFRLDYRWSIQYEQWWECKFVSEGIIDQGGGFRDSLADIAEELCPSAEDVQIPLPFFIRSCNQAHDAANIHRDGYIPNPACKEFTKYEWIGQLMGACFRSRECLVLSLPSFIWKKLTGEVVTWEDYSTVDEAIVRLLVALESMSEERFNNDYADALTYSTNLSDGSTVDLKSNGSETSVLYEDRLHYVQLVREARLHEVDDQIRSIKKGLLRVIPKAVLHILTWQELEKRICGNPEITVQELKNIARYEDIEVDDSRVKYFWKALENFSNEDRSRLLRFVTGRRRLPAPLFICPSRSGAAEDSLPESATCSSTLFLPEYTSPKVAEEKLLYAAYNCTSIDTDMRTWDD</sequence>
<evidence type="ECO:0000256" key="2">
    <source>
        <dbReference type="PROSITE-ProRule" id="PRU00104"/>
    </source>
</evidence>
<dbReference type="Gene3D" id="3.30.2160.10">
    <property type="entry name" value="Hect, E3 ligase catalytic domain"/>
    <property type="match status" value="1"/>
</dbReference>
<dbReference type="InterPro" id="IPR004939">
    <property type="entry name" value="APC_su10/DOC_dom"/>
</dbReference>
<reference evidence="5 6" key="1">
    <citation type="journal article" date="2008" name="Nature">
        <title>The Trichoplax genome and the nature of placozoans.</title>
        <authorList>
            <person name="Srivastava M."/>
            <person name="Begovic E."/>
            <person name="Chapman J."/>
            <person name="Putnam N.H."/>
            <person name="Hellsten U."/>
            <person name="Kawashima T."/>
            <person name="Kuo A."/>
            <person name="Mitros T."/>
            <person name="Salamov A."/>
            <person name="Carpenter M.L."/>
            <person name="Signorovitch A.Y."/>
            <person name="Moreno M.A."/>
            <person name="Kamm K."/>
            <person name="Grimwood J."/>
            <person name="Schmutz J."/>
            <person name="Shapiro H."/>
            <person name="Grigoriev I.V."/>
            <person name="Buss L.W."/>
            <person name="Schierwater B."/>
            <person name="Dellaporta S.L."/>
            <person name="Rokhsar D.S."/>
        </authorList>
    </citation>
    <scope>NUCLEOTIDE SEQUENCE [LARGE SCALE GENOMIC DNA]</scope>
    <source>
        <strain evidence="5 6">Grell-BS-1999</strain>
    </source>
</reference>
<dbReference type="CTD" id="6755155"/>
<dbReference type="PhylomeDB" id="B3S1T5"/>
<feature type="domain" description="HECT" evidence="3">
    <location>
        <begin position="353"/>
        <end position="678"/>
    </location>
</feature>
<dbReference type="EMBL" id="DS985247">
    <property type="protein sequence ID" value="EDV23348.1"/>
    <property type="molecule type" value="Genomic_DNA"/>
</dbReference>
<dbReference type="GO" id="GO:0043161">
    <property type="term" value="P:proteasome-mediated ubiquitin-dependent protein catabolic process"/>
    <property type="evidence" value="ECO:0000318"/>
    <property type="project" value="GO_Central"/>
</dbReference>
<evidence type="ECO:0000313" key="6">
    <source>
        <dbReference type="Proteomes" id="UP000009022"/>
    </source>
</evidence>
<dbReference type="PANTHER" id="PTHR46654:SF1">
    <property type="entry name" value="E3 UBIQUITIN-PROTEIN LIGASE HECTD3"/>
    <property type="match status" value="1"/>
</dbReference>
<dbReference type="OrthoDB" id="8068875at2759"/>
<feature type="non-terminal residue" evidence="5">
    <location>
        <position position="1"/>
    </location>
</feature>
<feature type="domain" description="DOC" evidence="4">
    <location>
        <begin position="41"/>
        <end position="219"/>
    </location>
</feature>
<dbReference type="SUPFAM" id="SSF56204">
    <property type="entry name" value="Hect, E3 ligase catalytic domain"/>
    <property type="match status" value="1"/>
</dbReference>
<dbReference type="Proteomes" id="UP000009022">
    <property type="component" value="Unassembled WGS sequence"/>
</dbReference>
<dbReference type="GeneID" id="6755155"/>
<evidence type="ECO:0000256" key="1">
    <source>
        <dbReference type="ARBA" id="ARBA00022786"/>
    </source>
</evidence>
<dbReference type="HOGENOM" id="CLU_002173_11_0_1"/>
<dbReference type="InParanoid" id="B3S1T5"/>
<dbReference type="RefSeq" id="XP_002114258.1">
    <property type="nucleotide sequence ID" value="XM_002114222.1"/>
</dbReference>
<evidence type="ECO:0000313" key="5">
    <source>
        <dbReference type="EMBL" id="EDV23348.1"/>
    </source>
</evidence>
<dbReference type="PANTHER" id="PTHR46654">
    <property type="entry name" value="E3 UBIQUITIN-PROTEIN LIGASE HECTD3"/>
    <property type="match status" value="1"/>
</dbReference>
<dbReference type="SMART" id="SM00119">
    <property type="entry name" value="HECTc"/>
    <property type="match status" value="1"/>
</dbReference>
<evidence type="ECO:0000259" key="3">
    <source>
        <dbReference type="PROSITE" id="PS50237"/>
    </source>
</evidence>
<proteinExistence type="predicted"/>
<dbReference type="PROSITE" id="PS50237">
    <property type="entry name" value="HECT"/>
    <property type="match status" value="1"/>
</dbReference>
<dbReference type="eggNOG" id="KOG0939">
    <property type="taxonomic scope" value="Eukaryota"/>
</dbReference>
<protein>
    <recommendedName>
        <fullName evidence="7">HECT domain-containing protein</fullName>
    </recommendedName>
</protein>
<dbReference type="InterPro" id="IPR035983">
    <property type="entry name" value="Hect_E3_ubiquitin_ligase"/>
</dbReference>
<accession>B3S1T5</accession>
<evidence type="ECO:0000259" key="4">
    <source>
        <dbReference type="PROSITE" id="PS51284"/>
    </source>
</evidence>
<feature type="active site" description="Glycyl thioester intermediate" evidence="2">
    <location>
        <position position="644"/>
    </location>
</feature>
<dbReference type="InterPro" id="IPR042469">
    <property type="entry name" value="HECTD3"/>
</dbReference>
<dbReference type="Pfam" id="PF00632">
    <property type="entry name" value="HECT"/>
    <property type="match status" value="1"/>
</dbReference>
<dbReference type="InterPro" id="IPR008979">
    <property type="entry name" value="Galactose-bd-like_sf"/>
</dbReference>
<dbReference type="GO" id="GO:0004842">
    <property type="term" value="F:ubiquitin-protein transferase activity"/>
    <property type="evidence" value="ECO:0000318"/>
    <property type="project" value="GO_Central"/>
</dbReference>
<dbReference type="CDD" id="cd08666">
    <property type="entry name" value="APC10-HECTD3"/>
    <property type="match status" value="1"/>
</dbReference>